<reference evidence="15 16" key="1">
    <citation type="submission" date="2017-07" db="EMBL/GenBank/DDBJ databases">
        <title>Leptospira spp. isolated from tropical soils.</title>
        <authorList>
            <person name="Thibeaux R."/>
            <person name="Iraola G."/>
            <person name="Ferres I."/>
            <person name="Bierque E."/>
            <person name="Girault D."/>
            <person name="Soupe-Gilbert M.-E."/>
            <person name="Picardeau M."/>
            <person name="Goarant C."/>
        </authorList>
    </citation>
    <scope>NUCLEOTIDE SEQUENCE [LARGE SCALE GENOMIC DNA]</scope>
    <source>
        <strain evidence="15 16">MCA1-C-A1</strain>
    </source>
</reference>
<evidence type="ECO:0000259" key="14">
    <source>
        <dbReference type="SMART" id="SM00998"/>
    </source>
</evidence>
<evidence type="ECO:0000256" key="10">
    <source>
        <dbReference type="ARBA" id="ARBA00049115"/>
    </source>
</evidence>
<dbReference type="Pfam" id="PF00206">
    <property type="entry name" value="Lyase_1"/>
    <property type="match status" value="1"/>
</dbReference>
<dbReference type="Pfam" id="PF10397">
    <property type="entry name" value="ADSL_C"/>
    <property type="match status" value="1"/>
</dbReference>
<comment type="caution">
    <text evidence="15">The sequence shown here is derived from an EMBL/GenBank/DDBJ whole genome shotgun (WGS) entry which is preliminary data.</text>
</comment>
<keyword evidence="16" id="KW-1185">Reference proteome</keyword>
<evidence type="ECO:0000313" key="15">
    <source>
        <dbReference type="EMBL" id="PJZ25527.1"/>
    </source>
</evidence>
<dbReference type="SMART" id="SM00998">
    <property type="entry name" value="ADSL_C"/>
    <property type="match status" value="1"/>
</dbReference>
<evidence type="ECO:0000256" key="7">
    <source>
        <dbReference type="ARBA" id="ARBA00023239"/>
    </source>
</evidence>
<sequence length="433" mass="48733">MIDRYSNPEISKIWELENKFDIWKEIEILATEARMKKGEVPKEDFEEIRSKARFNVDEILEIESKVHHDVIAFLTNMNSYIGPAGRHVHYGLTSSDIGDTALCVQMVQAMDLILKKTDQLIEAIKEKAIQYRDLPCIGRSHGIHAEPMTLGLKFALFYEEMKRNRARMALAKEEVAVGKLSGAVGTYSNIEPDIEEYVCEKLGLKPDPIATQVVSRDRHAAYMSALGVTAASLDRFATEVRLLQKTEGREVEEPFSPGQKGSSAMPHKRNPVICERISGISRVIRSNVSTALQNVALWHERDISHSSAERIVVPDSTIALEYILDKMLFVVKNLHVYPDAIERTLGTTRGLIFSQKVLLHLIEKGGITREDAYAIVQGHAMAVWADISQNLKTRLAEDPKVQKVLKPGDLDSIFQISPYLDKVGLIYKRLGLE</sequence>
<evidence type="ECO:0000256" key="13">
    <source>
        <dbReference type="SAM" id="MobiDB-lite"/>
    </source>
</evidence>
<dbReference type="InterPro" id="IPR022761">
    <property type="entry name" value="Fumarate_lyase_N"/>
</dbReference>
<dbReference type="GO" id="GO:0005829">
    <property type="term" value="C:cytosol"/>
    <property type="evidence" value="ECO:0007669"/>
    <property type="project" value="TreeGrafter"/>
</dbReference>
<accession>A0A2M9XCW0</accession>
<dbReference type="OrthoDB" id="9768878at2"/>
<dbReference type="Gene3D" id="1.10.275.10">
    <property type="entry name" value="Fumarase/aspartase (N-terminal domain)"/>
    <property type="match status" value="1"/>
</dbReference>
<dbReference type="InterPro" id="IPR004769">
    <property type="entry name" value="Pur_lyase"/>
</dbReference>
<dbReference type="RefSeq" id="WP_100706884.1">
    <property type="nucleotide sequence ID" value="NZ_NPDL01000011.1"/>
</dbReference>
<dbReference type="EMBL" id="NPDN01000005">
    <property type="protein sequence ID" value="PJZ25527.1"/>
    <property type="molecule type" value="Genomic_DNA"/>
</dbReference>
<dbReference type="GO" id="GO:0044208">
    <property type="term" value="P:'de novo' AMP biosynthetic process"/>
    <property type="evidence" value="ECO:0007669"/>
    <property type="project" value="UniProtKB-UniPathway"/>
</dbReference>
<dbReference type="CDD" id="cd01360">
    <property type="entry name" value="Adenylsuccinate_lyase_1"/>
    <property type="match status" value="1"/>
</dbReference>
<comment type="similarity">
    <text evidence="3 12">Belongs to the lyase 1 family. Adenylosuccinate lyase subfamily.</text>
</comment>
<evidence type="ECO:0000256" key="8">
    <source>
        <dbReference type="ARBA" id="ARBA00024477"/>
    </source>
</evidence>
<dbReference type="AlphaFoldDB" id="A0A2M9XCW0"/>
<evidence type="ECO:0000313" key="16">
    <source>
        <dbReference type="Proteomes" id="UP000232196"/>
    </source>
</evidence>
<dbReference type="GO" id="GO:0006189">
    <property type="term" value="P:'de novo' IMP biosynthetic process"/>
    <property type="evidence" value="ECO:0007669"/>
    <property type="project" value="UniProtKB-UniPathway"/>
</dbReference>
<dbReference type="InterPro" id="IPR019468">
    <property type="entry name" value="AdenyloSucc_lyase_C"/>
</dbReference>
<dbReference type="PROSITE" id="PS00163">
    <property type="entry name" value="FUMARATE_LYASES"/>
    <property type="match status" value="1"/>
</dbReference>
<evidence type="ECO:0000256" key="12">
    <source>
        <dbReference type="RuleBase" id="RU361172"/>
    </source>
</evidence>
<dbReference type="PRINTS" id="PR00145">
    <property type="entry name" value="ARGSUCLYASE"/>
</dbReference>
<proteinExistence type="inferred from homology"/>
<dbReference type="PRINTS" id="PR00149">
    <property type="entry name" value="FUMRATELYASE"/>
</dbReference>
<organism evidence="15 16">
    <name type="scientific">Leptospira hartskeerlii</name>
    <dbReference type="NCBI Taxonomy" id="2023177"/>
    <lineage>
        <taxon>Bacteria</taxon>
        <taxon>Pseudomonadati</taxon>
        <taxon>Spirochaetota</taxon>
        <taxon>Spirochaetia</taxon>
        <taxon>Leptospirales</taxon>
        <taxon>Leptospiraceae</taxon>
        <taxon>Leptospira</taxon>
    </lineage>
</organism>
<dbReference type="GO" id="GO:0004018">
    <property type="term" value="F:N6-(1,2-dicarboxyethyl)AMP AMP-lyase (fumarate-forming) activity"/>
    <property type="evidence" value="ECO:0007669"/>
    <property type="project" value="UniProtKB-UniRule"/>
</dbReference>
<dbReference type="PANTHER" id="PTHR43172">
    <property type="entry name" value="ADENYLOSUCCINATE LYASE"/>
    <property type="match status" value="1"/>
</dbReference>
<dbReference type="InterPro" id="IPR008948">
    <property type="entry name" value="L-Aspartase-like"/>
</dbReference>
<dbReference type="InterPro" id="IPR024083">
    <property type="entry name" value="Fumarase/histidase_N"/>
</dbReference>
<protein>
    <recommendedName>
        <fullName evidence="5 11">Adenylosuccinate lyase</fullName>
        <shortName evidence="12">ASL</shortName>
        <ecNumber evidence="4 11">4.3.2.2</ecNumber>
    </recommendedName>
    <alternativeName>
        <fullName evidence="9 12">Adenylosuccinase</fullName>
    </alternativeName>
</protein>
<dbReference type="Gene3D" id="1.10.40.30">
    <property type="entry name" value="Fumarase/aspartase (C-terminal domain)"/>
    <property type="match status" value="1"/>
</dbReference>
<evidence type="ECO:0000256" key="1">
    <source>
        <dbReference type="ARBA" id="ARBA00004706"/>
    </source>
</evidence>
<dbReference type="UniPathway" id="UPA00075">
    <property type="reaction ID" value="UER00336"/>
</dbReference>
<dbReference type="GO" id="GO:0070626">
    <property type="term" value="F:(S)-2-(5-amino-1-(5-phospho-D-ribosyl)imidazole-4-carboxamido) succinate lyase (fumarate-forming) activity"/>
    <property type="evidence" value="ECO:0007669"/>
    <property type="project" value="TreeGrafter"/>
</dbReference>
<dbReference type="Gene3D" id="1.20.200.10">
    <property type="entry name" value="Fumarase/aspartase (Central domain)"/>
    <property type="match status" value="1"/>
</dbReference>
<dbReference type="FunFam" id="1.10.275.10:FF:000006">
    <property type="entry name" value="Adenylosuccinate lyase"/>
    <property type="match status" value="1"/>
</dbReference>
<evidence type="ECO:0000256" key="11">
    <source>
        <dbReference type="NCBIfam" id="TIGR00928"/>
    </source>
</evidence>
<dbReference type="FunFam" id="1.20.200.10:FF:000008">
    <property type="entry name" value="Adenylosuccinate lyase"/>
    <property type="match status" value="1"/>
</dbReference>
<comment type="pathway">
    <text evidence="2 12">Purine metabolism; AMP biosynthesis via de novo pathway; AMP from IMP: step 2/2.</text>
</comment>
<dbReference type="InterPro" id="IPR000362">
    <property type="entry name" value="Fumarate_lyase_fam"/>
</dbReference>
<evidence type="ECO:0000256" key="2">
    <source>
        <dbReference type="ARBA" id="ARBA00004734"/>
    </source>
</evidence>
<dbReference type="InterPro" id="IPR020557">
    <property type="entry name" value="Fumarate_lyase_CS"/>
</dbReference>
<feature type="domain" description="Adenylosuccinate lyase C-terminal" evidence="14">
    <location>
        <begin position="349"/>
        <end position="431"/>
    </location>
</feature>
<keyword evidence="6 12" id="KW-0658">Purine biosynthesis</keyword>
<dbReference type="UniPathway" id="UPA00074">
    <property type="reaction ID" value="UER00132"/>
</dbReference>
<dbReference type="Proteomes" id="UP000232196">
    <property type="component" value="Unassembled WGS sequence"/>
</dbReference>
<dbReference type="NCBIfam" id="TIGR00928">
    <property type="entry name" value="purB"/>
    <property type="match status" value="1"/>
</dbReference>
<comment type="catalytic activity">
    <reaction evidence="10">
        <text>N(6)-(1,2-dicarboxyethyl)-AMP = fumarate + AMP</text>
        <dbReference type="Rhea" id="RHEA:16853"/>
        <dbReference type="ChEBI" id="CHEBI:29806"/>
        <dbReference type="ChEBI" id="CHEBI:57567"/>
        <dbReference type="ChEBI" id="CHEBI:456215"/>
        <dbReference type="EC" id="4.3.2.2"/>
    </reaction>
    <physiologicalReaction direction="left-to-right" evidence="10">
        <dbReference type="Rhea" id="RHEA:16854"/>
    </physiologicalReaction>
</comment>
<dbReference type="PANTHER" id="PTHR43172:SF1">
    <property type="entry name" value="ADENYLOSUCCINATE LYASE"/>
    <property type="match status" value="1"/>
</dbReference>
<evidence type="ECO:0000256" key="6">
    <source>
        <dbReference type="ARBA" id="ARBA00022755"/>
    </source>
</evidence>
<evidence type="ECO:0000256" key="4">
    <source>
        <dbReference type="ARBA" id="ARBA00012339"/>
    </source>
</evidence>
<keyword evidence="7 12" id="KW-0456">Lyase</keyword>
<name>A0A2M9XCW0_9LEPT</name>
<comment type="catalytic activity">
    <reaction evidence="8">
        <text>(2S)-2-[5-amino-1-(5-phospho-beta-D-ribosyl)imidazole-4-carboxamido]succinate = 5-amino-1-(5-phospho-beta-D-ribosyl)imidazole-4-carboxamide + fumarate</text>
        <dbReference type="Rhea" id="RHEA:23920"/>
        <dbReference type="ChEBI" id="CHEBI:29806"/>
        <dbReference type="ChEBI" id="CHEBI:58443"/>
        <dbReference type="ChEBI" id="CHEBI:58475"/>
        <dbReference type="EC" id="4.3.2.2"/>
    </reaction>
    <physiologicalReaction direction="left-to-right" evidence="8">
        <dbReference type="Rhea" id="RHEA:23921"/>
    </physiologicalReaction>
</comment>
<gene>
    <name evidence="15" type="ORF">CH357_11490</name>
</gene>
<dbReference type="SUPFAM" id="SSF48557">
    <property type="entry name" value="L-aspartase-like"/>
    <property type="match status" value="1"/>
</dbReference>
<dbReference type="EC" id="4.3.2.2" evidence="4 11"/>
<evidence type="ECO:0000256" key="9">
    <source>
        <dbReference type="ARBA" id="ARBA00030717"/>
    </source>
</evidence>
<evidence type="ECO:0000256" key="3">
    <source>
        <dbReference type="ARBA" id="ARBA00008273"/>
    </source>
</evidence>
<feature type="region of interest" description="Disordered" evidence="13">
    <location>
        <begin position="248"/>
        <end position="268"/>
    </location>
</feature>
<comment type="pathway">
    <text evidence="1 12">Purine metabolism; IMP biosynthesis via de novo pathway; 5-amino-1-(5-phospho-D-ribosyl)imidazole-4-carboxamide from 5-amino-1-(5-phospho-D-ribosyl)imidazole-4-carboxylate: step 2/2.</text>
</comment>
<evidence type="ECO:0000256" key="5">
    <source>
        <dbReference type="ARBA" id="ARBA00017058"/>
    </source>
</evidence>